<organism evidence="2 3">
    <name type="scientific">Monosiga brevicollis</name>
    <name type="common">Choanoflagellate</name>
    <dbReference type="NCBI Taxonomy" id="81824"/>
    <lineage>
        <taxon>Eukaryota</taxon>
        <taxon>Choanoflagellata</taxon>
        <taxon>Craspedida</taxon>
        <taxon>Salpingoecidae</taxon>
        <taxon>Monosiga</taxon>
    </lineage>
</organism>
<keyword evidence="3" id="KW-1185">Reference proteome</keyword>
<dbReference type="Proteomes" id="UP000001357">
    <property type="component" value="Unassembled WGS sequence"/>
</dbReference>
<dbReference type="KEGG" id="mbr:MONBRDRAFT_25546"/>
<proteinExistence type="predicted"/>
<evidence type="ECO:0000313" key="2">
    <source>
        <dbReference type="EMBL" id="EDQ89411.1"/>
    </source>
</evidence>
<protein>
    <submittedName>
        <fullName evidence="2">Uncharacterized protein</fullName>
    </submittedName>
</protein>
<dbReference type="EMBL" id="CH991551">
    <property type="protein sequence ID" value="EDQ89411.1"/>
    <property type="molecule type" value="Genomic_DNA"/>
</dbReference>
<feature type="region of interest" description="Disordered" evidence="1">
    <location>
        <begin position="133"/>
        <end position="165"/>
    </location>
</feature>
<evidence type="ECO:0000313" key="3">
    <source>
        <dbReference type="Proteomes" id="UP000001357"/>
    </source>
</evidence>
<accession>A9UZQ8</accession>
<feature type="compositionally biased region" description="Low complexity" evidence="1">
    <location>
        <begin position="153"/>
        <end position="165"/>
    </location>
</feature>
<evidence type="ECO:0000256" key="1">
    <source>
        <dbReference type="SAM" id="MobiDB-lite"/>
    </source>
</evidence>
<gene>
    <name evidence="2" type="ORF">MONBRDRAFT_25546</name>
</gene>
<dbReference type="AlphaFoldDB" id="A9UZQ8"/>
<dbReference type="GeneID" id="5891128"/>
<sequence>MVVGVRVFGALDCAKCTDSPLRARWYKPPTTWSNLTWAQRRAVLQKAVQTYLDTWRDDEKESEVGAEQRAAVQEIRAHSSALYASGKESSQSILTELITIYKQSITEFVQGYKAAVSSPVKNPTTLMDQFIARHDQSASASTNQPPPQPQPQPQQQQQQQQQQQP</sequence>
<reference evidence="2 3" key="1">
    <citation type="journal article" date="2008" name="Nature">
        <title>The genome of the choanoflagellate Monosiga brevicollis and the origin of metazoans.</title>
        <authorList>
            <consortium name="JGI Sequencing"/>
            <person name="King N."/>
            <person name="Westbrook M.J."/>
            <person name="Young S.L."/>
            <person name="Kuo A."/>
            <person name="Abedin M."/>
            <person name="Chapman J."/>
            <person name="Fairclough S."/>
            <person name="Hellsten U."/>
            <person name="Isogai Y."/>
            <person name="Letunic I."/>
            <person name="Marr M."/>
            <person name="Pincus D."/>
            <person name="Putnam N."/>
            <person name="Rokas A."/>
            <person name="Wright K.J."/>
            <person name="Zuzow R."/>
            <person name="Dirks W."/>
            <person name="Good M."/>
            <person name="Goodstein D."/>
            <person name="Lemons D."/>
            <person name="Li W."/>
            <person name="Lyons J.B."/>
            <person name="Morris A."/>
            <person name="Nichols S."/>
            <person name="Richter D.J."/>
            <person name="Salamov A."/>
            <person name="Bork P."/>
            <person name="Lim W.A."/>
            <person name="Manning G."/>
            <person name="Miller W.T."/>
            <person name="McGinnis W."/>
            <person name="Shapiro H."/>
            <person name="Tjian R."/>
            <person name="Grigoriev I.V."/>
            <person name="Rokhsar D."/>
        </authorList>
    </citation>
    <scope>NUCLEOTIDE SEQUENCE [LARGE SCALE GENOMIC DNA]</scope>
    <source>
        <strain evidence="3">MX1 / ATCC 50154</strain>
    </source>
</reference>
<dbReference type="RefSeq" id="XP_001745987.1">
    <property type="nucleotide sequence ID" value="XM_001745935.1"/>
</dbReference>
<dbReference type="InParanoid" id="A9UZQ8"/>
<name>A9UZQ8_MONBE</name>